<comment type="caution">
    <text evidence="1">The sequence shown here is derived from an EMBL/GenBank/DDBJ whole genome shotgun (WGS) entry which is preliminary data.</text>
</comment>
<dbReference type="EMBL" id="BSBO01000050">
    <property type="protein sequence ID" value="GLG06154.1"/>
    <property type="molecule type" value="Genomic_DNA"/>
</dbReference>
<reference evidence="1 2" key="1">
    <citation type="journal article" date="2023" name="Int. J. Syst. Evol. Microbiol.">
        <title>Sellimonas catena sp. nov., isolated from human faeces.</title>
        <authorList>
            <person name="Hisatomi A."/>
            <person name="Ohkuma M."/>
            <person name="Sakamoto M."/>
        </authorList>
    </citation>
    <scope>NUCLEOTIDE SEQUENCE [LARGE SCALE GENOMIC DNA]</scope>
    <source>
        <strain evidence="1 2">12EGH17</strain>
    </source>
</reference>
<dbReference type="AlphaFoldDB" id="A0A9W6C825"/>
<accession>A0A9W6C825</accession>
<evidence type="ECO:0000313" key="1">
    <source>
        <dbReference type="EMBL" id="GLG06154.1"/>
    </source>
</evidence>
<name>A0A9W6C825_9FIRM</name>
<dbReference type="RefSeq" id="WP_281874167.1">
    <property type="nucleotide sequence ID" value="NZ_BSBO01000050.1"/>
</dbReference>
<gene>
    <name evidence="1" type="ORF">Selli1_33280</name>
</gene>
<sequence length="194" mass="22046">MKIKISRDKLQKILIDNQDSMIGLSKKLGKNDGYISQVFTRYGGEIEDTIANLICLLYDIQLDEIKPDLVHKNDTQKAFAILREENKKNTEKNMALQEDIMHLLEKILTKINANTLQIERIKQAAIVSHTDPVHEAKVFLKAMLENGRMNAMTIQTKAEMAGITLANLTKAKQELGVQTDMTGSGRNQKVFWYL</sequence>
<keyword evidence="2" id="KW-1185">Reference proteome</keyword>
<evidence type="ECO:0000313" key="2">
    <source>
        <dbReference type="Proteomes" id="UP001145145"/>
    </source>
</evidence>
<protein>
    <submittedName>
        <fullName evidence="1">Uncharacterized protein</fullName>
    </submittedName>
</protein>
<proteinExistence type="predicted"/>
<dbReference type="Proteomes" id="UP001145145">
    <property type="component" value="Unassembled WGS sequence"/>
</dbReference>
<organism evidence="1 2">
    <name type="scientific">Sellimonas catena</name>
    <dbReference type="NCBI Taxonomy" id="2994035"/>
    <lineage>
        <taxon>Bacteria</taxon>
        <taxon>Bacillati</taxon>
        <taxon>Bacillota</taxon>
        <taxon>Clostridia</taxon>
        <taxon>Lachnospirales</taxon>
        <taxon>Lachnospiraceae</taxon>
        <taxon>Sellimonas</taxon>
    </lineage>
</organism>